<reference evidence="2" key="1">
    <citation type="journal article" date="2021" name="Proc. Natl. Acad. Sci. U.S.A.">
        <title>A Catalog of Tens of Thousands of Viruses from Human Metagenomes Reveals Hidden Associations with Chronic Diseases.</title>
        <authorList>
            <person name="Tisza M.J."/>
            <person name="Buck C.B."/>
        </authorList>
    </citation>
    <scope>NUCLEOTIDE SEQUENCE</scope>
    <source>
        <strain evidence="2">CtMBu2</strain>
    </source>
</reference>
<organism evidence="2">
    <name type="scientific">Siphoviridae sp. ctMBu2</name>
    <dbReference type="NCBI Taxonomy" id="2827853"/>
    <lineage>
        <taxon>Viruses</taxon>
        <taxon>Duplodnaviria</taxon>
        <taxon>Heunggongvirae</taxon>
        <taxon>Uroviricota</taxon>
        <taxon>Caudoviricetes</taxon>
    </lineage>
</organism>
<feature type="region of interest" description="Disordered" evidence="1">
    <location>
        <begin position="19"/>
        <end position="39"/>
    </location>
</feature>
<evidence type="ECO:0000256" key="1">
    <source>
        <dbReference type="SAM" id="MobiDB-lite"/>
    </source>
</evidence>
<accession>A0A8S5T543</accession>
<protein>
    <submittedName>
        <fullName evidence="2">Uncharacterized protein</fullName>
    </submittedName>
</protein>
<feature type="compositionally biased region" description="Basic residues" evidence="1">
    <location>
        <begin position="22"/>
        <end position="34"/>
    </location>
</feature>
<name>A0A8S5T543_9CAUD</name>
<dbReference type="EMBL" id="BK032748">
    <property type="protein sequence ID" value="DAF58240.1"/>
    <property type="molecule type" value="Genomic_DNA"/>
</dbReference>
<evidence type="ECO:0000313" key="2">
    <source>
        <dbReference type="EMBL" id="DAF58240.1"/>
    </source>
</evidence>
<sequence>MNAKKPPMRAAIETGSGWAAVPRKRRPDRGRILGKKMPPGNWAASICKEV</sequence>
<proteinExistence type="predicted"/>